<dbReference type="PRINTS" id="PR00344">
    <property type="entry name" value="BCTRLSENSOR"/>
</dbReference>
<evidence type="ECO:0000259" key="3">
    <source>
        <dbReference type="PROSITE" id="PS50109"/>
    </source>
</evidence>
<dbReference type="SMR" id="Q21E21"/>
<keyword evidence="4" id="KW-0547">Nucleotide-binding</keyword>
<dbReference type="RefSeq" id="WP_011470273.1">
    <property type="nucleotide sequence ID" value="NC_007912.1"/>
</dbReference>
<accession>Q21E21</accession>
<dbReference type="GO" id="GO:0004673">
    <property type="term" value="F:protein histidine kinase activity"/>
    <property type="evidence" value="ECO:0007669"/>
    <property type="project" value="UniProtKB-EC"/>
</dbReference>
<comment type="catalytic activity">
    <reaction evidence="1">
        <text>ATP + protein L-histidine = ADP + protein N-phospho-L-histidine.</text>
        <dbReference type="EC" id="2.7.13.3"/>
    </reaction>
</comment>
<sequence length="308" mass="33954">MSEIDYRAAYERQKKARHAADKLLEDKSRELYEASQTLSAAYNRLKKQKEQLLHQEKLASIGQLSAGVAHEINNPAAYIKSNINSLNAVRCALATCFSQLADLREKPVINYEDITHIVEKNDIEFILTDMQEVIEDSLFGLEKITGIVKSLKDFSRPDTDGDRCFSVNECIQNTLKLVSSEIKYKAELITHYGDVPEIMGSSGEFSQVILNLVVNASHAISETGKININTALENNSIKITVSDTGKGMDPKLALKIFDPFFTTKEVGKGTGLGLSISHGIVKNLGGYIHVDSIEGKGTTFTITLPVNT</sequence>
<dbReference type="InterPro" id="IPR003594">
    <property type="entry name" value="HATPase_dom"/>
</dbReference>
<dbReference type="OrthoDB" id="9772100at2"/>
<dbReference type="InterPro" id="IPR004358">
    <property type="entry name" value="Sig_transdc_His_kin-like_C"/>
</dbReference>
<dbReference type="EMBL" id="CP000282">
    <property type="protein sequence ID" value="ABD83058.1"/>
    <property type="molecule type" value="Genomic_DNA"/>
</dbReference>
<feature type="domain" description="Histidine kinase" evidence="3">
    <location>
        <begin position="67"/>
        <end position="308"/>
    </location>
</feature>
<evidence type="ECO:0000256" key="2">
    <source>
        <dbReference type="ARBA" id="ARBA00012438"/>
    </source>
</evidence>
<dbReference type="KEGG" id="sde:Sde_3803"/>
<keyword evidence="4" id="KW-0067">ATP-binding</keyword>
<keyword evidence="5" id="KW-1185">Reference proteome</keyword>
<dbReference type="SUPFAM" id="SSF55874">
    <property type="entry name" value="ATPase domain of HSP90 chaperone/DNA topoisomerase II/histidine kinase"/>
    <property type="match status" value="1"/>
</dbReference>
<protein>
    <recommendedName>
        <fullName evidence="2">histidine kinase</fullName>
        <ecNumber evidence="2">2.7.13.3</ecNumber>
    </recommendedName>
</protein>
<name>Q21E21_SACD2</name>
<evidence type="ECO:0000313" key="5">
    <source>
        <dbReference type="Proteomes" id="UP000001947"/>
    </source>
</evidence>
<dbReference type="Gene3D" id="3.30.565.10">
    <property type="entry name" value="Histidine kinase-like ATPase, C-terminal domain"/>
    <property type="match status" value="1"/>
</dbReference>
<dbReference type="EC" id="2.7.13.3" evidence="2"/>
<dbReference type="PANTHER" id="PTHR43065">
    <property type="entry name" value="SENSOR HISTIDINE KINASE"/>
    <property type="match status" value="1"/>
</dbReference>
<dbReference type="GO" id="GO:0005524">
    <property type="term" value="F:ATP binding"/>
    <property type="evidence" value="ECO:0007669"/>
    <property type="project" value="UniProtKB-KW"/>
</dbReference>
<dbReference type="Proteomes" id="UP000001947">
    <property type="component" value="Chromosome"/>
</dbReference>
<dbReference type="Gene3D" id="1.10.287.130">
    <property type="match status" value="1"/>
</dbReference>
<dbReference type="eggNOG" id="COG4191">
    <property type="taxonomic scope" value="Bacteria"/>
</dbReference>
<dbReference type="InterPro" id="IPR005467">
    <property type="entry name" value="His_kinase_dom"/>
</dbReference>
<dbReference type="HOGENOM" id="CLU_000445_114_39_6"/>
<gene>
    <name evidence="4" type="ordered locus">Sde_3803</name>
</gene>
<dbReference type="Pfam" id="PF02518">
    <property type="entry name" value="HATPase_c"/>
    <property type="match status" value="1"/>
</dbReference>
<dbReference type="GeneID" id="98615406"/>
<dbReference type="PANTHER" id="PTHR43065:SF50">
    <property type="entry name" value="HISTIDINE KINASE"/>
    <property type="match status" value="1"/>
</dbReference>
<evidence type="ECO:0000313" key="4">
    <source>
        <dbReference type="EMBL" id="ABD83058.1"/>
    </source>
</evidence>
<organism evidence="4 5">
    <name type="scientific">Saccharophagus degradans (strain 2-40 / ATCC 43961 / DSM 17024)</name>
    <dbReference type="NCBI Taxonomy" id="203122"/>
    <lineage>
        <taxon>Bacteria</taxon>
        <taxon>Pseudomonadati</taxon>
        <taxon>Pseudomonadota</taxon>
        <taxon>Gammaproteobacteria</taxon>
        <taxon>Cellvibrionales</taxon>
        <taxon>Cellvibrionaceae</taxon>
        <taxon>Saccharophagus</taxon>
    </lineage>
</organism>
<dbReference type="PROSITE" id="PS50109">
    <property type="entry name" value="HIS_KIN"/>
    <property type="match status" value="1"/>
</dbReference>
<reference evidence="4 5" key="1">
    <citation type="journal article" date="2008" name="PLoS Genet.">
        <title>Complete genome sequence of the complex carbohydrate-degrading marine bacterium, Saccharophagus degradans strain 2-40 T.</title>
        <authorList>
            <person name="Weiner R.M."/>
            <person name="Taylor L.E.II."/>
            <person name="Henrissat B."/>
            <person name="Hauser L."/>
            <person name="Land M."/>
            <person name="Coutinho P.M."/>
            <person name="Rancurel C."/>
            <person name="Saunders E.H."/>
            <person name="Longmire A.G."/>
            <person name="Zhang H."/>
            <person name="Bayer E.A."/>
            <person name="Gilbert H.J."/>
            <person name="Larimer F."/>
            <person name="Zhulin I.B."/>
            <person name="Ekborg N.A."/>
            <person name="Lamed R."/>
            <person name="Richardson P.M."/>
            <person name="Borovok I."/>
            <person name="Hutcheson S."/>
        </authorList>
    </citation>
    <scope>NUCLEOTIDE SEQUENCE [LARGE SCALE GENOMIC DNA]</scope>
    <source>
        <strain evidence="5">2-40 / ATCC 43961 / DSM 17024</strain>
    </source>
</reference>
<evidence type="ECO:0000256" key="1">
    <source>
        <dbReference type="ARBA" id="ARBA00000085"/>
    </source>
</evidence>
<proteinExistence type="predicted"/>
<dbReference type="InterPro" id="IPR036890">
    <property type="entry name" value="HATPase_C_sf"/>
</dbReference>
<dbReference type="SMART" id="SM00387">
    <property type="entry name" value="HATPase_c"/>
    <property type="match status" value="1"/>
</dbReference>
<dbReference type="AlphaFoldDB" id="Q21E21"/>
<dbReference type="STRING" id="203122.Sde_3803"/>